<gene>
    <name evidence="3" type="ORF">HNQ66_003421</name>
</gene>
<proteinExistence type="predicted"/>
<dbReference type="SUPFAM" id="SSF56300">
    <property type="entry name" value="Metallo-dependent phosphatases"/>
    <property type="match status" value="1"/>
</dbReference>
<evidence type="ECO:0000313" key="4">
    <source>
        <dbReference type="Proteomes" id="UP000535406"/>
    </source>
</evidence>
<feature type="domain" description="Calcineurin-like phosphoesterase" evidence="2">
    <location>
        <begin position="3"/>
        <end position="201"/>
    </location>
</feature>
<sequence>MPFRFIHTADLHLDSPLTSLALRNADLGDLVRGATRTALERIVDIALAEAVDALVIAGDLYDGSQTSMATALFLMAEMRRLEAAGIRVYLIRGNHDAQSQITRELTFPPNVHVFDGRGRPVRAGALANGREVHVHGISFANPHAPASLLPSFRAPVADAVNIGLLHTSLAGASRHDPYAPVSIADLAAHGFDYWALGHIHQRRVHLEKPWIVMPGNPQGRDINESGPKGVTLVTVEEDGTIACEERPVAVAVFERLSVDLAGVDDWRGMQERAEAVLAAALAATGGAHLVATGGAHLVARLTLAGATPLAWRLRRDEDLLLAELQNIAASLGSGWIEAVELAVTAPPVAEGSDAGPLSELSRLMHADVTLSHAYREELRETLADLLRQLPKEARHLLVPDEVAEEGLIAELAREGADTVLARLGGEREGA</sequence>
<dbReference type="PANTHER" id="PTHR30337:SF7">
    <property type="entry name" value="PHOSPHOESTERASE"/>
    <property type="match status" value="1"/>
</dbReference>
<reference evidence="3 4" key="1">
    <citation type="submission" date="2020-08" db="EMBL/GenBank/DDBJ databases">
        <title>Genomic Encyclopedia of Type Strains, Phase IV (KMG-IV): sequencing the most valuable type-strain genomes for metagenomic binning, comparative biology and taxonomic classification.</title>
        <authorList>
            <person name="Goeker M."/>
        </authorList>
    </citation>
    <scope>NUCLEOTIDE SEQUENCE [LARGE SCALE GENOMIC DNA]</scope>
    <source>
        <strain evidence="3 4">DSM 21319</strain>
    </source>
</reference>
<name>A0A7W7YXA1_9HYPH</name>
<accession>A0A7W7YXA1</accession>
<dbReference type="InterPro" id="IPR050535">
    <property type="entry name" value="DNA_Repair-Maintenance_Comp"/>
</dbReference>
<dbReference type="CDD" id="cd00840">
    <property type="entry name" value="MPP_Mre11_N"/>
    <property type="match status" value="1"/>
</dbReference>
<keyword evidence="1" id="KW-0378">Hydrolase</keyword>
<dbReference type="Pfam" id="PF00149">
    <property type="entry name" value="Metallophos"/>
    <property type="match status" value="1"/>
</dbReference>
<comment type="caution">
    <text evidence="3">The sequence shown here is derived from an EMBL/GenBank/DDBJ whole genome shotgun (WGS) entry which is preliminary data.</text>
</comment>
<dbReference type="InterPro" id="IPR004843">
    <property type="entry name" value="Calcineurin-like_PHP"/>
</dbReference>
<protein>
    <submittedName>
        <fullName evidence="3">DNA repair exonuclease SbcCD nuclease subunit</fullName>
    </submittedName>
</protein>
<dbReference type="InterPro" id="IPR041796">
    <property type="entry name" value="Mre11_N"/>
</dbReference>
<dbReference type="RefSeq" id="WP_184145368.1">
    <property type="nucleotide sequence ID" value="NZ_JACHIK010000013.1"/>
</dbReference>
<organism evidence="3 4">
    <name type="scientific">Shinella fusca</name>
    <dbReference type="NCBI Taxonomy" id="544480"/>
    <lineage>
        <taxon>Bacteria</taxon>
        <taxon>Pseudomonadati</taxon>
        <taxon>Pseudomonadota</taxon>
        <taxon>Alphaproteobacteria</taxon>
        <taxon>Hyphomicrobiales</taxon>
        <taxon>Rhizobiaceae</taxon>
        <taxon>Shinella</taxon>
    </lineage>
</organism>
<dbReference type="InterPro" id="IPR029052">
    <property type="entry name" value="Metallo-depent_PP-like"/>
</dbReference>
<dbReference type="AlphaFoldDB" id="A0A7W7YXA1"/>
<dbReference type="Gene3D" id="3.60.21.10">
    <property type="match status" value="1"/>
</dbReference>
<dbReference type="InterPro" id="IPR014576">
    <property type="entry name" value="Pesterase_YhaO"/>
</dbReference>
<dbReference type="PANTHER" id="PTHR30337">
    <property type="entry name" value="COMPONENT OF ATP-DEPENDENT DSDNA EXONUCLEASE"/>
    <property type="match status" value="1"/>
</dbReference>
<dbReference type="PIRSF" id="PIRSF033091">
    <property type="entry name" value="Pesterase_YhaO"/>
    <property type="match status" value="1"/>
</dbReference>
<evidence type="ECO:0000313" key="3">
    <source>
        <dbReference type="EMBL" id="MBB5044008.1"/>
    </source>
</evidence>
<evidence type="ECO:0000259" key="2">
    <source>
        <dbReference type="Pfam" id="PF00149"/>
    </source>
</evidence>
<keyword evidence="4" id="KW-1185">Reference proteome</keyword>
<keyword evidence="3" id="KW-0269">Exonuclease</keyword>
<keyword evidence="3" id="KW-0540">Nuclease</keyword>
<dbReference type="Proteomes" id="UP000535406">
    <property type="component" value="Unassembled WGS sequence"/>
</dbReference>
<evidence type="ECO:0000256" key="1">
    <source>
        <dbReference type="ARBA" id="ARBA00022801"/>
    </source>
</evidence>
<dbReference type="EMBL" id="JACHIK010000013">
    <property type="protein sequence ID" value="MBB5044008.1"/>
    <property type="molecule type" value="Genomic_DNA"/>
</dbReference>
<dbReference type="GO" id="GO:0004527">
    <property type="term" value="F:exonuclease activity"/>
    <property type="evidence" value="ECO:0007669"/>
    <property type="project" value="UniProtKB-KW"/>
</dbReference>